<comment type="caution">
    <text evidence="5">The sequence shown here is derived from an EMBL/GenBank/DDBJ whole genome shotgun (WGS) entry which is preliminary data.</text>
</comment>
<dbReference type="RefSeq" id="WP_311843628.1">
    <property type="nucleotide sequence ID" value="NZ_JARQDC010000010.1"/>
</dbReference>
<accession>A0AAW8UC86</accession>
<proteinExistence type="inferred from homology"/>
<name>A0AAW8UC86_9LACT</name>
<dbReference type="Gene3D" id="3.40.50.300">
    <property type="entry name" value="P-loop containing nucleotide triphosphate hydrolases"/>
    <property type="match status" value="2"/>
</dbReference>
<dbReference type="SUPFAM" id="SSF52540">
    <property type="entry name" value="P-loop containing nucleoside triphosphate hydrolases"/>
    <property type="match status" value="1"/>
</dbReference>
<feature type="domain" description="Rad50/SbcC-type AAA" evidence="4">
    <location>
        <begin position="5"/>
        <end position="230"/>
    </location>
</feature>
<evidence type="ECO:0000259" key="4">
    <source>
        <dbReference type="Pfam" id="PF13476"/>
    </source>
</evidence>
<dbReference type="GO" id="GO:0016887">
    <property type="term" value="F:ATP hydrolysis activity"/>
    <property type="evidence" value="ECO:0007669"/>
    <property type="project" value="InterPro"/>
</dbReference>
<evidence type="ECO:0000313" key="6">
    <source>
        <dbReference type="Proteomes" id="UP001250218"/>
    </source>
</evidence>
<evidence type="ECO:0000256" key="3">
    <source>
        <dbReference type="ARBA" id="ARBA00013368"/>
    </source>
</evidence>
<sequence>MKIEKLFIKNFKNIKSSRIIDFQKNISLFVGPNGFGKTTIFDAIEILLTGNVSRVCNAQIADARNTFKTPYFQNDPNEDVLLKLLVKNSQNESLVIIRHINSKEKRNKREHVPYKSFGLFQLYKGQTDSESFSKEEQVKNSQPLSQEEINSFLGFENENYKIENIYNLFNYLQQEETDFYIKKSEAERKNVLNFLLQIQDYESQKNKIGDLKDRFKKILEDLQKQKLEHSQSTYKAVDYQKINFIPDRDFEFNNIKINFGEKNSTEAFDVYFEEVENLIAFKEYFSPKDYLIRKEKETFKREIIDNTEMISYLIFKKLIKDIQLSQNLEQEYLSVNNEHNVKAYLLENFLSKVPFLKKQIQRKNNLSSLAEIIHLDINFIDVRNTESLLKILKANTNATENFVKIFLEYKELNSQLDGSRKDYFRVNDLRNQLKIHKVPDDNYHQKCVLCGYDWQNEEKLQLKYDELGASFEQNLSNLEKLVSRKRKEAEDILLKINEFIIREEKKLVIVDERILSELELLDVEESDFKIYKDFVTTQLSTIPFGIRSLSWLDYTNEFQNLVEAGKGKLQFSDILYEKFDFSRRHQEKFELLLAKYSSITKENLEEYQVSSSNLSVFKGKYSIMYSGILSLLENIYQNIDYNPEKCIDSKKIFKTYFDEDKKRFDSCTLEMLESKKEYIRYQFELEQSRIIFQINSRIDKIKKLKDYLESRYWEYVSNIKSYQSEIIDKLKLPFFLYTAKILQNYQQGMGVFLTTQEKNANIRFLANSYNDQDAMYQLSSGQIAIISFAFTLSLNTTFKISDDLKILIIDDPIQDMDAMNVYALIDMLRHSLLNYQIIMSTHSDSSAMFIKYKFDRMDSDSESKVDLINVKTLFLEGK</sequence>
<reference evidence="5" key="1">
    <citation type="submission" date="2023-03" db="EMBL/GenBank/DDBJ databases">
        <authorList>
            <person name="Shen W."/>
            <person name="Cai J."/>
        </authorList>
    </citation>
    <scope>NUCLEOTIDE SEQUENCE</scope>
    <source>
        <strain evidence="5">Y37</strain>
    </source>
</reference>
<dbReference type="InterPro" id="IPR027417">
    <property type="entry name" value="P-loop_NTPase"/>
</dbReference>
<evidence type="ECO:0000313" key="5">
    <source>
        <dbReference type="EMBL" id="MDT2946317.1"/>
    </source>
</evidence>
<protein>
    <recommendedName>
        <fullName evidence="3">Nuclease SbcCD subunit C</fullName>
    </recommendedName>
</protein>
<dbReference type="EMBL" id="JARQDL010000009">
    <property type="protein sequence ID" value="MDT2946317.1"/>
    <property type="molecule type" value="Genomic_DNA"/>
</dbReference>
<evidence type="ECO:0000256" key="2">
    <source>
        <dbReference type="ARBA" id="ARBA00011322"/>
    </source>
</evidence>
<organism evidence="5 6">
    <name type="scientific">Lactococcus lactis</name>
    <dbReference type="NCBI Taxonomy" id="1358"/>
    <lineage>
        <taxon>Bacteria</taxon>
        <taxon>Bacillati</taxon>
        <taxon>Bacillota</taxon>
        <taxon>Bacilli</taxon>
        <taxon>Lactobacillales</taxon>
        <taxon>Streptococcaceae</taxon>
        <taxon>Lactococcus</taxon>
    </lineage>
</organism>
<dbReference type="AlphaFoldDB" id="A0AAW8UC86"/>
<dbReference type="CDD" id="cd00267">
    <property type="entry name" value="ABC_ATPase"/>
    <property type="match status" value="1"/>
</dbReference>
<dbReference type="PANTHER" id="PTHR32114">
    <property type="entry name" value="ABC TRANSPORTER ABCH.3"/>
    <property type="match status" value="1"/>
</dbReference>
<dbReference type="PANTHER" id="PTHR32114:SF2">
    <property type="entry name" value="ABC TRANSPORTER ABCH.3"/>
    <property type="match status" value="1"/>
</dbReference>
<gene>
    <name evidence="5" type="ORF">P7I04_09795</name>
</gene>
<dbReference type="Proteomes" id="UP001250218">
    <property type="component" value="Unassembled WGS sequence"/>
</dbReference>
<comment type="subunit">
    <text evidence="2">Heterodimer of SbcC and SbcD.</text>
</comment>
<comment type="similarity">
    <text evidence="1">Belongs to the SMC family. SbcC subfamily.</text>
</comment>
<dbReference type="GO" id="GO:0006302">
    <property type="term" value="P:double-strand break repair"/>
    <property type="evidence" value="ECO:0007669"/>
    <property type="project" value="InterPro"/>
</dbReference>
<dbReference type="InterPro" id="IPR038729">
    <property type="entry name" value="Rad50/SbcC_AAA"/>
</dbReference>
<evidence type="ECO:0000256" key="1">
    <source>
        <dbReference type="ARBA" id="ARBA00006930"/>
    </source>
</evidence>
<dbReference type="Pfam" id="PF13476">
    <property type="entry name" value="AAA_23"/>
    <property type="match status" value="1"/>
</dbReference>